<sequence>MSKQSDIEATLLSLVKPGITSKQLQKEIGKAHPKASKKDIRLAAFAAMISIVDKSPDEALQFQDLAITKATETVED</sequence>
<dbReference type="Proteomes" id="UP000033519">
    <property type="component" value="Unassembled WGS sequence"/>
</dbReference>
<evidence type="ECO:0000313" key="4">
    <source>
        <dbReference type="Proteomes" id="UP000182258"/>
    </source>
</evidence>
<dbReference type="Proteomes" id="UP000182258">
    <property type="component" value="Unassembled WGS sequence"/>
</dbReference>
<dbReference type="RefSeq" id="WP_046170123.1">
    <property type="nucleotide sequence ID" value="NZ_FOMB01000027.1"/>
</dbReference>
<reference evidence="1 3" key="1">
    <citation type="submission" date="2015-03" db="EMBL/GenBank/DDBJ databases">
        <authorList>
            <person name="Lepp D."/>
            <person name="Hassan Y.I."/>
            <person name="Li X.-Z."/>
            <person name="Zhou T."/>
        </authorList>
    </citation>
    <scope>NUCLEOTIDE SEQUENCE [LARGE SCALE GENOMIC DNA]</scope>
    <source>
        <strain evidence="1 3">Cr7-05</strain>
    </source>
</reference>
<dbReference type="EMBL" id="LAPV01000075">
    <property type="protein sequence ID" value="KKC33832.1"/>
    <property type="molecule type" value="Genomic_DNA"/>
</dbReference>
<dbReference type="EMBL" id="FOMB01000027">
    <property type="protein sequence ID" value="SFD18737.1"/>
    <property type="molecule type" value="Genomic_DNA"/>
</dbReference>
<protein>
    <submittedName>
        <fullName evidence="2">Uncharacterized protein</fullName>
    </submittedName>
</protein>
<dbReference type="AlphaFoldDB" id="A0A0F5PYT2"/>
<keyword evidence="3" id="KW-1185">Reference proteome</keyword>
<evidence type="ECO:0000313" key="2">
    <source>
        <dbReference type="EMBL" id="SFD18737.1"/>
    </source>
</evidence>
<gene>
    <name evidence="2" type="ORF">SAMN04488059_1276</name>
    <name evidence="1" type="ORF">WH91_06170</name>
</gene>
<evidence type="ECO:0000313" key="3">
    <source>
        <dbReference type="Proteomes" id="UP000033519"/>
    </source>
</evidence>
<proteinExistence type="predicted"/>
<dbReference type="STRING" id="728005.SAMN04488059_1276"/>
<organism evidence="2 4">
    <name type="scientific">Devosia psychrophila</name>
    <dbReference type="NCBI Taxonomy" id="728005"/>
    <lineage>
        <taxon>Bacteria</taxon>
        <taxon>Pseudomonadati</taxon>
        <taxon>Pseudomonadota</taxon>
        <taxon>Alphaproteobacteria</taxon>
        <taxon>Hyphomicrobiales</taxon>
        <taxon>Devosiaceae</taxon>
        <taxon>Devosia</taxon>
    </lineage>
</organism>
<reference evidence="2 4" key="2">
    <citation type="submission" date="2016-10" db="EMBL/GenBank/DDBJ databases">
        <authorList>
            <person name="de Groot N.N."/>
        </authorList>
    </citation>
    <scope>NUCLEOTIDE SEQUENCE [LARGE SCALE GENOMIC DNA]</scope>
    <source>
        <strain evidence="2 4">CGMCC 1.10210</strain>
    </source>
</reference>
<evidence type="ECO:0000313" key="1">
    <source>
        <dbReference type="EMBL" id="KKC33832.1"/>
    </source>
</evidence>
<name>A0A0F5PYT2_9HYPH</name>
<accession>A0A0F5PYT2</accession>